<sequence length="77" mass="9118">MRCEFAREFYGSSGLTLVFFFYFDFISKYKCFVFSKAFFYGLFPVIKNWYKPVSSVKSVGQKKTLPFAKSKKRSVFN</sequence>
<accession>A0A1S1JCM7</accession>
<keyword evidence="1" id="KW-0472">Membrane</keyword>
<evidence type="ECO:0000313" key="4">
    <source>
        <dbReference type="Proteomes" id="UP000180252"/>
    </source>
</evidence>
<keyword evidence="1" id="KW-1133">Transmembrane helix</keyword>
<evidence type="ECO:0000256" key="1">
    <source>
        <dbReference type="SAM" id="Phobius"/>
    </source>
</evidence>
<evidence type="ECO:0000313" key="2">
    <source>
        <dbReference type="EMBL" id="OHT47341.1"/>
    </source>
</evidence>
<evidence type="ECO:0000313" key="5">
    <source>
        <dbReference type="Proteomes" id="UP000198319"/>
    </source>
</evidence>
<keyword evidence="5" id="KW-1185">Reference proteome</keyword>
<name>A0A1S1JCM7_9FLAO</name>
<proteinExistence type="predicted"/>
<protein>
    <submittedName>
        <fullName evidence="2">Uncharacterized protein</fullName>
    </submittedName>
</protein>
<dbReference type="Proteomes" id="UP000198319">
    <property type="component" value="Unassembled WGS sequence"/>
</dbReference>
<gene>
    <name evidence="3" type="ORF">B0A71_09190</name>
    <name evidence="2" type="ORF">BHE19_20020</name>
</gene>
<reference evidence="3 5" key="3">
    <citation type="submission" date="2016-11" db="EMBL/GenBank/DDBJ databases">
        <title>Whole genomes of Flavobacteriaceae.</title>
        <authorList>
            <person name="Stine C."/>
            <person name="Li C."/>
            <person name="Tadesse D."/>
        </authorList>
    </citation>
    <scope>NUCLEOTIDE SEQUENCE [LARGE SCALE GENOMIC DNA]</scope>
    <source>
        <strain evidence="3 5">ATCC BAA-2541</strain>
    </source>
</reference>
<keyword evidence="1" id="KW-0812">Transmembrane</keyword>
<dbReference type="EMBL" id="MUHG01000017">
    <property type="protein sequence ID" value="OXB19622.1"/>
    <property type="molecule type" value="Genomic_DNA"/>
</dbReference>
<dbReference type="Proteomes" id="UP000180252">
    <property type="component" value="Unassembled WGS sequence"/>
</dbReference>
<feature type="transmembrane region" description="Helical" evidence="1">
    <location>
        <begin position="9"/>
        <end position="26"/>
    </location>
</feature>
<organism evidence="2 4">
    <name type="scientific">Flavobacterium tructae</name>
    <dbReference type="NCBI Taxonomy" id="1114873"/>
    <lineage>
        <taxon>Bacteria</taxon>
        <taxon>Pseudomonadati</taxon>
        <taxon>Bacteroidota</taxon>
        <taxon>Flavobacteriia</taxon>
        <taxon>Flavobacteriales</taxon>
        <taxon>Flavobacteriaceae</taxon>
        <taxon>Flavobacterium</taxon>
    </lineage>
</organism>
<dbReference type="EMBL" id="MIKE01000001">
    <property type="protein sequence ID" value="OHT47341.1"/>
    <property type="molecule type" value="Genomic_DNA"/>
</dbReference>
<evidence type="ECO:0000313" key="3">
    <source>
        <dbReference type="EMBL" id="OXB19622.1"/>
    </source>
</evidence>
<reference evidence="2" key="1">
    <citation type="submission" date="2016-09" db="EMBL/GenBank/DDBJ databases">
        <authorList>
            <person name="Capua I."/>
            <person name="De Benedictis P."/>
            <person name="Joannis T."/>
            <person name="Lombin L.H."/>
            <person name="Cattoli G."/>
        </authorList>
    </citation>
    <scope>NUCLEOTIDE SEQUENCE [LARGE SCALE GENOMIC DNA]</scope>
    <source>
        <strain evidence="2">MSU</strain>
    </source>
</reference>
<dbReference type="AlphaFoldDB" id="A0A1S1JCM7"/>
<reference evidence="4" key="2">
    <citation type="submission" date="2016-09" db="EMBL/GenBank/DDBJ databases">
        <authorList>
            <person name="Chen S."/>
            <person name="Walker E."/>
        </authorList>
    </citation>
    <scope>NUCLEOTIDE SEQUENCE [LARGE SCALE GENOMIC DNA]</scope>
    <source>
        <strain evidence="4">MSU</strain>
    </source>
</reference>
<comment type="caution">
    <text evidence="2">The sequence shown here is derived from an EMBL/GenBank/DDBJ whole genome shotgun (WGS) entry which is preliminary data.</text>
</comment>